<evidence type="ECO:0000313" key="1">
    <source>
        <dbReference type="EMBL" id="DAE12827.1"/>
    </source>
</evidence>
<reference evidence="1" key="1">
    <citation type="journal article" date="2021" name="Proc. Natl. Acad. Sci. U.S.A.">
        <title>A Catalog of Tens of Thousands of Viruses from Human Metagenomes Reveals Hidden Associations with Chronic Diseases.</title>
        <authorList>
            <person name="Tisza M.J."/>
            <person name="Buck C.B."/>
        </authorList>
    </citation>
    <scope>NUCLEOTIDE SEQUENCE</scope>
    <source>
        <strain evidence="1">CtOrJ23</strain>
    </source>
</reference>
<sequence>MYENKDRKCECYLCELNTTCPYVDKYQRLGREHKGALALCKKLEENKRKDD</sequence>
<organism evidence="1">
    <name type="scientific">Siphoviridae sp. ctOrJ23</name>
    <dbReference type="NCBI Taxonomy" id="2825481"/>
    <lineage>
        <taxon>Viruses</taxon>
        <taxon>Duplodnaviria</taxon>
        <taxon>Heunggongvirae</taxon>
        <taxon>Uroviricota</taxon>
        <taxon>Caudoviricetes</taxon>
    </lineage>
</organism>
<protein>
    <submittedName>
        <fullName evidence="1">Uncharacterized protein</fullName>
    </submittedName>
</protein>
<accession>A0A8S5Q257</accession>
<name>A0A8S5Q257_9CAUD</name>
<proteinExistence type="predicted"/>
<dbReference type="EMBL" id="BK015557">
    <property type="protein sequence ID" value="DAE12827.1"/>
    <property type="molecule type" value="Genomic_DNA"/>
</dbReference>